<dbReference type="InterPro" id="IPR058637">
    <property type="entry name" value="YknX-like_C"/>
</dbReference>
<protein>
    <submittedName>
        <fullName evidence="6">Acriflavin resistance protein</fullName>
    </submittedName>
</protein>
<evidence type="ECO:0000259" key="3">
    <source>
        <dbReference type="Pfam" id="PF25917"/>
    </source>
</evidence>
<dbReference type="Gene3D" id="2.40.50.100">
    <property type="match status" value="1"/>
</dbReference>
<dbReference type="GO" id="GO:1990281">
    <property type="term" value="C:efflux pump complex"/>
    <property type="evidence" value="ECO:0007669"/>
    <property type="project" value="TreeGrafter"/>
</dbReference>
<evidence type="ECO:0000313" key="6">
    <source>
        <dbReference type="EMBL" id="GGH57353.1"/>
    </source>
</evidence>
<keyword evidence="7" id="KW-1185">Reference proteome</keyword>
<evidence type="ECO:0000259" key="4">
    <source>
        <dbReference type="Pfam" id="PF25954"/>
    </source>
</evidence>
<dbReference type="AlphaFoldDB" id="A0A917ILK8"/>
<feature type="domain" description="Multidrug resistance protein MdtA-like barrel-sandwich hybrid" evidence="3">
    <location>
        <begin position="62"/>
        <end position="189"/>
    </location>
</feature>
<proteinExistence type="inferred from homology"/>
<dbReference type="Gene3D" id="2.40.30.170">
    <property type="match status" value="1"/>
</dbReference>
<dbReference type="Proteomes" id="UP000627292">
    <property type="component" value="Unassembled WGS sequence"/>
</dbReference>
<keyword evidence="2" id="KW-0732">Signal</keyword>
<accession>A0A917ILK8</accession>
<evidence type="ECO:0000256" key="1">
    <source>
        <dbReference type="ARBA" id="ARBA00009477"/>
    </source>
</evidence>
<dbReference type="SUPFAM" id="SSF111369">
    <property type="entry name" value="HlyD-like secretion proteins"/>
    <property type="match status" value="1"/>
</dbReference>
<name>A0A917ILK8_9BACT</name>
<evidence type="ECO:0000313" key="7">
    <source>
        <dbReference type="Proteomes" id="UP000627292"/>
    </source>
</evidence>
<dbReference type="InterPro" id="IPR006143">
    <property type="entry name" value="RND_pump_MFP"/>
</dbReference>
<gene>
    <name evidence="6" type="ORF">GCM10011379_01950</name>
</gene>
<dbReference type="NCBIfam" id="TIGR01730">
    <property type="entry name" value="RND_mfp"/>
    <property type="match status" value="1"/>
</dbReference>
<evidence type="ECO:0000256" key="2">
    <source>
        <dbReference type="SAM" id="SignalP"/>
    </source>
</evidence>
<dbReference type="PROSITE" id="PS51257">
    <property type="entry name" value="PROKAR_LIPOPROTEIN"/>
    <property type="match status" value="1"/>
</dbReference>
<feature type="domain" description="CusB-like beta-barrel" evidence="4">
    <location>
        <begin position="195"/>
        <end position="268"/>
    </location>
</feature>
<dbReference type="InterPro" id="IPR058792">
    <property type="entry name" value="Beta-barrel_RND_2"/>
</dbReference>
<comment type="similarity">
    <text evidence="1">Belongs to the membrane fusion protein (MFP) (TC 8.A.1) family.</text>
</comment>
<dbReference type="Gene3D" id="1.10.287.470">
    <property type="entry name" value="Helix hairpin bin"/>
    <property type="match status" value="1"/>
</dbReference>
<dbReference type="Gene3D" id="2.40.420.20">
    <property type="match status" value="1"/>
</dbReference>
<dbReference type="InterPro" id="IPR058625">
    <property type="entry name" value="MdtA-like_BSH"/>
</dbReference>
<dbReference type="PANTHER" id="PTHR30469">
    <property type="entry name" value="MULTIDRUG RESISTANCE PROTEIN MDTA"/>
    <property type="match status" value="1"/>
</dbReference>
<dbReference type="Pfam" id="PF25989">
    <property type="entry name" value="YknX_C"/>
    <property type="match status" value="1"/>
</dbReference>
<reference evidence="6" key="2">
    <citation type="submission" date="2020-09" db="EMBL/GenBank/DDBJ databases">
        <authorList>
            <person name="Sun Q."/>
            <person name="Zhou Y."/>
        </authorList>
    </citation>
    <scope>NUCLEOTIDE SEQUENCE</scope>
    <source>
        <strain evidence="6">CGMCC 1.15290</strain>
    </source>
</reference>
<organism evidence="6 7">
    <name type="scientific">Filimonas zeae</name>
    <dbReference type="NCBI Taxonomy" id="1737353"/>
    <lineage>
        <taxon>Bacteria</taxon>
        <taxon>Pseudomonadati</taxon>
        <taxon>Bacteroidota</taxon>
        <taxon>Chitinophagia</taxon>
        <taxon>Chitinophagales</taxon>
        <taxon>Chitinophagaceae</taxon>
        <taxon>Filimonas</taxon>
    </lineage>
</organism>
<dbReference type="Pfam" id="PF25917">
    <property type="entry name" value="BSH_RND"/>
    <property type="match status" value="1"/>
</dbReference>
<feature type="domain" description="YknX-like C-terminal permuted SH3-like" evidence="5">
    <location>
        <begin position="275"/>
        <end position="343"/>
    </location>
</feature>
<reference evidence="6" key="1">
    <citation type="journal article" date="2014" name="Int. J. Syst. Evol. Microbiol.">
        <title>Complete genome sequence of Corynebacterium casei LMG S-19264T (=DSM 44701T), isolated from a smear-ripened cheese.</title>
        <authorList>
            <consortium name="US DOE Joint Genome Institute (JGI-PGF)"/>
            <person name="Walter F."/>
            <person name="Albersmeier A."/>
            <person name="Kalinowski J."/>
            <person name="Ruckert C."/>
        </authorList>
    </citation>
    <scope>NUCLEOTIDE SEQUENCE</scope>
    <source>
        <strain evidence="6">CGMCC 1.15290</strain>
    </source>
</reference>
<dbReference type="EMBL" id="BMIB01000001">
    <property type="protein sequence ID" value="GGH57353.1"/>
    <property type="molecule type" value="Genomic_DNA"/>
</dbReference>
<sequence>MTALKLSFMPCAALCILLLSSCGHKEEKPAAASPAPKVIVKEIAAQGVPETLTYSGTIEADNTVSLGFSVSGRVTQVNVQEGEHVHAGQLLATIETTEYENALQIAAASLEQATDNFKRYEELHSKGSLPERDFITAKVAQAQAIANKSSAAKRLADTRLYAPFAGIISVKSIEKGTLAAPGAAAFTLLKTDVVYARAAVTESEIGKLTVGKNASISIPVLNDSCKGNISIINPQADATTRTFTVKIRLANPNGRLLPGMMSDITIHTGKQVNAVSVPAEAVIRDADDLTYVFVVNEAHKAIRKRIVAGGLSANEVLITQGLQTGDKVVVQGQTQLKDGQSVSL</sequence>
<dbReference type="GO" id="GO:0015562">
    <property type="term" value="F:efflux transmembrane transporter activity"/>
    <property type="evidence" value="ECO:0007669"/>
    <property type="project" value="TreeGrafter"/>
</dbReference>
<feature type="signal peptide" evidence="2">
    <location>
        <begin position="1"/>
        <end position="25"/>
    </location>
</feature>
<feature type="chain" id="PRO_5037320678" evidence="2">
    <location>
        <begin position="26"/>
        <end position="344"/>
    </location>
</feature>
<dbReference type="RefSeq" id="WP_188949808.1">
    <property type="nucleotide sequence ID" value="NZ_BMIB01000001.1"/>
</dbReference>
<dbReference type="Pfam" id="PF25954">
    <property type="entry name" value="Beta-barrel_RND_2"/>
    <property type="match status" value="1"/>
</dbReference>
<comment type="caution">
    <text evidence="6">The sequence shown here is derived from an EMBL/GenBank/DDBJ whole genome shotgun (WGS) entry which is preliminary data.</text>
</comment>
<evidence type="ECO:0000259" key="5">
    <source>
        <dbReference type="Pfam" id="PF25989"/>
    </source>
</evidence>